<dbReference type="EMBL" id="VSKM01000004">
    <property type="protein sequence ID" value="TYB76785.1"/>
    <property type="molecule type" value="Genomic_DNA"/>
</dbReference>
<keyword evidence="2" id="KW-1185">Reference proteome</keyword>
<keyword evidence="1" id="KW-0378">Hydrolase</keyword>
<comment type="caution">
    <text evidence="1">The sequence shown here is derived from an EMBL/GenBank/DDBJ whole genome shotgun (WGS) entry which is preliminary data.</text>
</comment>
<name>A0A8H2LFM1_9FLAO</name>
<reference evidence="1 2" key="1">
    <citation type="submission" date="2019-08" db="EMBL/GenBank/DDBJ databases">
        <title>Genomes of Antarctic Bizionia species.</title>
        <authorList>
            <person name="Bowman J.P."/>
        </authorList>
    </citation>
    <scope>NUCLEOTIDE SEQUENCE [LARGE SCALE GENOMIC DNA]</scope>
    <source>
        <strain evidence="1 2">HFD</strain>
    </source>
</reference>
<evidence type="ECO:0000313" key="2">
    <source>
        <dbReference type="Proteomes" id="UP000323324"/>
    </source>
</evidence>
<gene>
    <name evidence="1" type="ORF">ES676_05440</name>
</gene>
<proteinExistence type="predicted"/>
<accession>A0A8H2LFM1</accession>
<evidence type="ECO:0000313" key="1">
    <source>
        <dbReference type="EMBL" id="TYB76785.1"/>
    </source>
</evidence>
<protein>
    <submittedName>
        <fullName evidence="1">Hydrolase</fullName>
    </submittedName>
</protein>
<dbReference type="GO" id="GO:0016787">
    <property type="term" value="F:hydrolase activity"/>
    <property type="evidence" value="ECO:0007669"/>
    <property type="project" value="UniProtKB-KW"/>
</dbReference>
<sequence length="165" mass="19408">MKNKIFMYLFIFTLLILLFQYMTAKQIFDDSNKTVATYKVQTEKYKDSIVKLNNKITDLALFDIEWNDPALSYFEDSGYNISKLLPLIKDGLYAQNETKGQHPLIPYASSEGNRMQINSIRILNHKWIIADFTDGQFSGELFIKYFIDDKSELEYSVEDSFLYRM</sequence>
<dbReference type="AlphaFoldDB" id="A0A8H2LFM1"/>
<dbReference type="RefSeq" id="WP_148369134.1">
    <property type="nucleotide sequence ID" value="NZ_VSKM01000004.1"/>
</dbReference>
<dbReference type="Proteomes" id="UP000323324">
    <property type="component" value="Unassembled WGS sequence"/>
</dbReference>
<organism evidence="1 2">
    <name type="scientific">Bizionia saleffrena</name>
    <dbReference type="NCBI Taxonomy" id="291189"/>
    <lineage>
        <taxon>Bacteria</taxon>
        <taxon>Pseudomonadati</taxon>
        <taxon>Bacteroidota</taxon>
        <taxon>Flavobacteriia</taxon>
        <taxon>Flavobacteriales</taxon>
        <taxon>Flavobacteriaceae</taxon>
        <taxon>Bizionia</taxon>
    </lineage>
</organism>